<keyword evidence="1" id="KW-1133">Transmembrane helix</keyword>
<reference evidence="2 3" key="1">
    <citation type="journal article" date="2011" name="Proc. Natl. Acad. Sci. U.S.A.">
        <title>Evolutionary erosion of yeast sex chromosomes by mating-type switching accidents.</title>
        <authorList>
            <person name="Gordon J.L."/>
            <person name="Armisen D."/>
            <person name="Proux-Wera E."/>
            <person name="Oheigeartaigh S.S."/>
            <person name="Byrne K.P."/>
            <person name="Wolfe K.H."/>
        </authorList>
    </citation>
    <scope>NUCLEOTIDE SEQUENCE [LARGE SCALE GENOMIC DNA]</scope>
    <source>
        <strain evidence="3">ATCC 10597 / BCRC 20456 / CBS 421 / NBRC 0211 / NRRL Y-12639</strain>
    </source>
</reference>
<dbReference type="HOGENOM" id="CLU_007914_3_0_1"/>
<name>G0W9U3_NAUDC</name>
<protein>
    <submittedName>
        <fullName evidence="2">Uncharacterized protein</fullName>
    </submittedName>
</protein>
<dbReference type="eggNOG" id="KOG1183">
    <property type="taxonomic scope" value="Eukaryota"/>
</dbReference>
<evidence type="ECO:0000256" key="1">
    <source>
        <dbReference type="SAM" id="Phobius"/>
    </source>
</evidence>
<dbReference type="EMBL" id="HE580270">
    <property type="protein sequence ID" value="CCD24554.1"/>
    <property type="molecule type" value="Genomic_DNA"/>
</dbReference>
<accession>G0W9U3</accession>
<feature type="transmembrane region" description="Helical" evidence="1">
    <location>
        <begin position="348"/>
        <end position="367"/>
    </location>
</feature>
<dbReference type="AlphaFoldDB" id="G0W9U3"/>
<feature type="transmembrane region" description="Helical" evidence="1">
    <location>
        <begin position="493"/>
        <end position="512"/>
    </location>
</feature>
<dbReference type="OMA" id="CFWPVQY"/>
<dbReference type="KEGG" id="ndi:NDAI_0D02400"/>
<proteinExistence type="predicted"/>
<dbReference type="Pfam" id="PF05024">
    <property type="entry name" value="Gpi1"/>
    <property type="match status" value="1"/>
</dbReference>
<dbReference type="GO" id="GO:0006506">
    <property type="term" value="P:GPI anchor biosynthetic process"/>
    <property type="evidence" value="ECO:0007669"/>
    <property type="project" value="EnsemblFungi"/>
</dbReference>
<organism evidence="2 3">
    <name type="scientific">Naumovozyma dairenensis (strain ATCC 10597 / BCRC 20456 / CBS 421 / NBRC 0211 / NRRL Y-12639)</name>
    <name type="common">Saccharomyces dairenensis</name>
    <dbReference type="NCBI Taxonomy" id="1071378"/>
    <lineage>
        <taxon>Eukaryota</taxon>
        <taxon>Fungi</taxon>
        <taxon>Dikarya</taxon>
        <taxon>Ascomycota</taxon>
        <taxon>Saccharomycotina</taxon>
        <taxon>Saccharomycetes</taxon>
        <taxon>Saccharomycetales</taxon>
        <taxon>Saccharomycetaceae</taxon>
        <taxon>Naumovozyma</taxon>
    </lineage>
</organism>
<feature type="transmembrane region" description="Helical" evidence="1">
    <location>
        <begin position="457"/>
        <end position="481"/>
    </location>
</feature>
<gene>
    <name evidence="2" type="primary">NDAI0D02400</name>
    <name evidence="2" type="ordered locus">NDAI_0D02400</name>
</gene>
<keyword evidence="3" id="KW-1185">Reference proteome</keyword>
<keyword evidence="1" id="KW-0472">Membrane</keyword>
<feature type="transmembrane region" description="Helical" evidence="1">
    <location>
        <begin position="388"/>
        <end position="414"/>
    </location>
</feature>
<dbReference type="GO" id="GO:0000506">
    <property type="term" value="C:glycosylphosphatidylinositol-N-acetylglucosaminyltransferase (GPI-GnT) complex"/>
    <property type="evidence" value="ECO:0007669"/>
    <property type="project" value="EnsemblFungi"/>
</dbReference>
<dbReference type="STRING" id="1071378.G0W9U3"/>
<feature type="transmembrane region" description="Helical" evidence="1">
    <location>
        <begin position="420"/>
        <end position="436"/>
    </location>
</feature>
<evidence type="ECO:0000313" key="3">
    <source>
        <dbReference type="Proteomes" id="UP000000689"/>
    </source>
</evidence>
<dbReference type="InterPro" id="IPR007720">
    <property type="entry name" value="PigQ/GPI1"/>
</dbReference>
<dbReference type="OrthoDB" id="70250at2759"/>
<dbReference type="RefSeq" id="XP_003669797.1">
    <property type="nucleotide sequence ID" value="XM_003669749.1"/>
</dbReference>
<feature type="transmembrane region" description="Helical" evidence="1">
    <location>
        <begin position="283"/>
        <end position="303"/>
    </location>
</feature>
<dbReference type="PANTHER" id="PTHR21329:SF3">
    <property type="entry name" value="PHOSPHATIDYLINOSITOL N-ACETYLGLUCOSAMINYLTRANSFERASE SUBUNIT Q"/>
    <property type="match status" value="1"/>
</dbReference>
<keyword evidence="1" id="KW-0812">Transmembrane</keyword>
<dbReference type="GeneID" id="11495059"/>
<feature type="transmembrane region" description="Helical" evidence="1">
    <location>
        <begin position="310"/>
        <end position="328"/>
    </location>
</feature>
<dbReference type="Proteomes" id="UP000000689">
    <property type="component" value="Chromosome 4"/>
</dbReference>
<evidence type="ECO:0000313" key="2">
    <source>
        <dbReference type="EMBL" id="CCD24554.1"/>
    </source>
</evidence>
<dbReference type="PANTHER" id="PTHR21329">
    <property type="entry name" value="PHOSPHATIDYLINOSITOL N-ACETYLGLUCOSAMINYLTRANSFERASE SUBUNIT Q-RELATED"/>
    <property type="match status" value="1"/>
</dbReference>
<sequence>MSNYVFWPRELRDKEKRYESNESIVALAISLEGANTVVLDVLPQELFLHDINLKSPYSLVAIRPKGSNMWVFEDEDSFIIEFLAPPLKSMRFFSLEPIPLILPEKETTDENLLPLAADNFQLLSNHIRYHTTDSRLRATLRLINLFHKHVQELKDLYPTLFTNETIALDYTKVDYMYTWYTSTGLHRFIGCTFLYVSVCICQTAKLVSNSLSTLSIPLVDISATARQIDLRCQQLCYFPLQYVQIKNKISSLWSKEHPSNASEKTDILKEDLPSQYYPEYIRFFNTIWLILNDISFGLILAAIIGQYFDFIISMFHFVVHFFINNILIKGSKTLANNPFGVKLNEELGVFLSDIFLWIISFFYESFIEPITRENNLGIFLKITIQVTCCIGCSFGISMIVDFFSILFLPIYIFYHISRKLYHWDLSIMLSLFYLFCGKKNNVLRDRIDHNYFQLDQMLVGTVLFIILLFLTPTVLAFYVFYTFLQMTVVSVEIGLESLIALINHFPLFVLMLRLKDPKRIPGGISIVKKVTDIHTNEAYVLQLQNSPIKIGTMFKPYSALMTQMKINYFSVGTVKKIAGGLPIMMNRNKLYYILYSSLPKTSPSILELYLPLKDALVGKQQE</sequence>